<dbReference type="InterPro" id="IPR046801">
    <property type="entry name" value="OpcA_G6PD_N"/>
</dbReference>
<dbReference type="EMBL" id="CP045529">
    <property type="protein sequence ID" value="QFU98232.1"/>
    <property type="molecule type" value="Genomic_DNA"/>
</dbReference>
<name>A0A5P9QAY3_9MICO</name>
<feature type="domain" description="Glucose-6-phosphate dehydrogenase assembly protein OpcA N-terminal" evidence="1">
    <location>
        <begin position="51"/>
        <end position="160"/>
    </location>
</feature>
<dbReference type="InterPro" id="IPR004555">
    <property type="entry name" value="G6PDH_assembly_OpcA"/>
</dbReference>
<dbReference type="OrthoDB" id="128564at2"/>
<reference evidence="3 4" key="1">
    <citation type="submission" date="2019-10" db="EMBL/GenBank/DDBJ databases">
        <title>Genome sequence of Luteimicrobium xylanilyticum HY-24.</title>
        <authorList>
            <person name="Kim D.Y."/>
            <person name="Park H.-Y."/>
        </authorList>
    </citation>
    <scope>NUCLEOTIDE SEQUENCE [LARGE SCALE GENOMIC DNA]</scope>
    <source>
        <strain evidence="3 4">HY-24</strain>
    </source>
</reference>
<evidence type="ECO:0000259" key="1">
    <source>
        <dbReference type="Pfam" id="PF10128"/>
    </source>
</evidence>
<keyword evidence="4" id="KW-1185">Reference proteome</keyword>
<feature type="domain" description="Glucose-6-phosphate dehydrogenase assembly protein OpcA C-terminal" evidence="2">
    <location>
        <begin position="166"/>
        <end position="297"/>
    </location>
</feature>
<evidence type="ECO:0000313" key="4">
    <source>
        <dbReference type="Proteomes" id="UP000326702"/>
    </source>
</evidence>
<sequence length="307" mass="33397">MIVHLPETTANDVGKRLVKLRDEGGAVTLGRVLTLIIRVGEDDLEEAVEAANDASREHPCRVIVVSPAGRRNATARLDAEIRVGGDAGASEVILLRPTGPIVDHLDTLVTPLLLPDVPIVVWWPNDAPDDPSADPLGAIAHRRVTDSTKEKSGEKMLRRLGAEHQPGDTDLAWARVTLWRGLIAAALDQPPYESVGSVTIEGESGHTSIDLLAAWLRLRLRCPVTVHRHRDADAITRVTLERKSGSIVLDRPDGRVVTISQPGQPDRHVALPIRLLNEALAEELRRLDPDEMFGEVLTKGLPKLDAA</sequence>
<dbReference type="Pfam" id="PF20171">
    <property type="entry name" value="OpcA_G6PD_C"/>
    <property type="match status" value="1"/>
</dbReference>
<dbReference type="RefSeq" id="WP_036950296.1">
    <property type="nucleotide sequence ID" value="NZ_BAABIH010000027.1"/>
</dbReference>
<gene>
    <name evidence="3" type="ORF">KDY119_01743</name>
</gene>
<evidence type="ECO:0008006" key="5">
    <source>
        <dbReference type="Google" id="ProtNLM"/>
    </source>
</evidence>
<dbReference type="PANTHER" id="PTHR38658:SF1">
    <property type="entry name" value="OXPP CYCLE PROTEIN OPCA-RELATED"/>
    <property type="match status" value="1"/>
</dbReference>
<proteinExistence type="predicted"/>
<protein>
    <recommendedName>
        <fullName evidence="5">Glucose-6-phosphate dehydrogenase assembly protein OpcA</fullName>
    </recommendedName>
</protein>
<accession>A0A5P9QAY3</accession>
<evidence type="ECO:0000313" key="3">
    <source>
        <dbReference type="EMBL" id="QFU98232.1"/>
    </source>
</evidence>
<dbReference type="KEGG" id="lxl:KDY119_01743"/>
<dbReference type="Pfam" id="PF10128">
    <property type="entry name" value="OpcA_G6PD_assem"/>
    <property type="match status" value="1"/>
</dbReference>
<organism evidence="3 4">
    <name type="scientific">Luteimicrobium xylanilyticum</name>
    <dbReference type="NCBI Taxonomy" id="1133546"/>
    <lineage>
        <taxon>Bacteria</taxon>
        <taxon>Bacillati</taxon>
        <taxon>Actinomycetota</taxon>
        <taxon>Actinomycetes</taxon>
        <taxon>Micrococcales</taxon>
        <taxon>Luteimicrobium</taxon>
    </lineage>
</organism>
<dbReference type="InterPro" id="IPR046802">
    <property type="entry name" value="OpcA_G6PD_C"/>
</dbReference>
<dbReference type="PANTHER" id="PTHR38658">
    <property type="entry name" value="OXPP CYCLE PROTEIN OPCA-RELATED"/>
    <property type="match status" value="1"/>
</dbReference>
<evidence type="ECO:0000259" key="2">
    <source>
        <dbReference type="Pfam" id="PF20171"/>
    </source>
</evidence>
<dbReference type="AlphaFoldDB" id="A0A5P9QAY3"/>
<dbReference type="Proteomes" id="UP000326702">
    <property type="component" value="Chromosome"/>
</dbReference>